<feature type="region of interest" description="Disordered" evidence="1">
    <location>
        <begin position="81"/>
        <end position="122"/>
    </location>
</feature>
<accession>A0A9P9JC72</accession>
<protein>
    <submittedName>
        <fullName evidence="3">Uncharacterized protein</fullName>
    </submittedName>
</protein>
<keyword evidence="4" id="KW-1185">Reference proteome</keyword>
<evidence type="ECO:0000313" key="3">
    <source>
        <dbReference type="EMBL" id="KAH7161184.1"/>
    </source>
</evidence>
<proteinExistence type="predicted"/>
<evidence type="ECO:0000256" key="2">
    <source>
        <dbReference type="SAM" id="Phobius"/>
    </source>
</evidence>
<organism evidence="3 4">
    <name type="scientific">Dactylonectria macrodidyma</name>
    <dbReference type="NCBI Taxonomy" id="307937"/>
    <lineage>
        <taxon>Eukaryota</taxon>
        <taxon>Fungi</taxon>
        <taxon>Dikarya</taxon>
        <taxon>Ascomycota</taxon>
        <taxon>Pezizomycotina</taxon>
        <taxon>Sordariomycetes</taxon>
        <taxon>Hypocreomycetidae</taxon>
        <taxon>Hypocreales</taxon>
        <taxon>Nectriaceae</taxon>
        <taxon>Dactylonectria</taxon>
    </lineage>
</organism>
<evidence type="ECO:0000313" key="4">
    <source>
        <dbReference type="Proteomes" id="UP000738349"/>
    </source>
</evidence>
<keyword evidence="2" id="KW-0472">Membrane</keyword>
<keyword evidence="2" id="KW-0812">Transmembrane</keyword>
<reference evidence="3" key="1">
    <citation type="journal article" date="2021" name="Nat. Commun.">
        <title>Genetic determinants of endophytism in the Arabidopsis root mycobiome.</title>
        <authorList>
            <person name="Mesny F."/>
            <person name="Miyauchi S."/>
            <person name="Thiergart T."/>
            <person name="Pickel B."/>
            <person name="Atanasova L."/>
            <person name="Karlsson M."/>
            <person name="Huettel B."/>
            <person name="Barry K.W."/>
            <person name="Haridas S."/>
            <person name="Chen C."/>
            <person name="Bauer D."/>
            <person name="Andreopoulos W."/>
            <person name="Pangilinan J."/>
            <person name="LaButti K."/>
            <person name="Riley R."/>
            <person name="Lipzen A."/>
            <person name="Clum A."/>
            <person name="Drula E."/>
            <person name="Henrissat B."/>
            <person name="Kohler A."/>
            <person name="Grigoriev I.V."/>
            <person name="Martin F.M."/>
            <person name="Hacquard S."/>
        </authorList>
    </citation>
    <scope>NUCLEOTIDE SEQUENCE</scope>
    <source>
        <strain evidence="3">MPI-CAGE-AT-0147</strain>
    </source>
</reference>
<evidence type="ECO:0000256" key="1">
    <source>
        <dbReference type="SAM" id="MobiDB-lite"/>
    </source>
</evidence>
<dbReference type="EMBL" id="JAGMUV010000004">
    <property type="protein sequence ID" value="KAH7161184.1"/>
    <property type="molecule type" value="Genomic_DNA"/>
</dbReference>
<dbReference type="Proteomes" id="UP000738349">
    <property type="component" value="Unassembled WGS sequence"/>
</dbReference>
<sequence length="163" mass="18953">MESEAVDQLLSMYERTLVFLNMGVYLSRTWAALYGIGATDWIMFIHICVHTLQTRKEYFDNTHTRHVVNMWQAVNHPQCRHRDLRSTTQSARSLRNDLHPARPPTDRSASTSPQGWRLPRRGRKKLRVLKERSWRRWTGDGFPGLRPTRARVAVGAAAPAYVR</sequence>
<gene>
    <name evidence="3" type="ORF">EDB81DRAFT_784015</name>
</gene>
<keyword evidence="2" id="KW-1133">Transmembrane helix</keyword>
<dbReference type="AlphaFoldDB" id="A0A9P9JC72"/>
<feature type="transmembrane region" description="Helical" evidence="2">
    <location>
        <begin position="30"/>
        <end position="49"/>
    </location>
</feature>
<name>A0A9P9JC72_9HYPO</name>
<comment type="caution">
    <text evidence="3">The sequence shown here is derived from an EMBL/GenBank/DDBJ whole genome shotgun (WGS) entry which is preliminary data.</text>
</comment>